<dbReference type="InterPro" id="IPR018389">
    <property type="entry name" value="DctP_fam"/>
</dbReference>
<evidence type="ECO:0000256" key="2">
    <source>
        <dbReference type="ARBA" id="ARBA00022448"/>
    </source>
</evidence>
<evidence type="ECO:0000313" key="4">
    <source>
        <dbReference type="EMBL" id="MPM53823.1"/>
    </source>
</evidence>
<protein>
    <submittedName>
        <fullName evidence="4">Solute-binding protein</fullName>
    </submittedName>
</protein>
<dbReference type="NCBIfam" id="NF037995">
    <property type="entry name" value="TRAP_S1"/>
    <property type="match status" value="1"/>
</dbReference>
<name>A0A645ASH7_9ZZZZ</name>
<dbReference type="PANTHER" id="PTHR33376">
    <property type="match status" value="1"/>
</dbReference>
<dbReference type="Gene3D" id="3.40.190.170">
    <property type="entry name" value="Bacterial extracellular solute-binding protein, family 7"/>
    <property type="match status" value="1"/>
</dbReference>
<dbReference type="GO" id="GO:0030288">
    <property type="term" value="C:outer membrane-bounded periplasmic space"/>
    <property type="evidence" value="ECO:0007669"/>
    <property type="project" value="InterPro"/>
</dbReference>
<dbReference type="InterPro" id="IPR004682">
    <property type="entry name" value="TRAP_DctP"/>
</dbReference>
<dbReference type="AlphaFoldDB" id="A0A645ASH7"/>
<dbReference type="PANTHER" id="PTHR33376:SF7">
    <property type="entry name" value="C4-DICARBOXYLATE-BINDING PROTEIN DCTB"/>
    <property type="match status" value="1"/>
</dbReference>
<evidence type="ECO:0000256" key="3">
    <source>
        <dbReference type="ARBA" id="ARBA00022729"/>
    </source>
</evidence>
<dbReference type="NCBIfam" id="TIGR00787">
    <property type="entry name" value="dctP"/>
    <property type="match status" value="1"/>
</dbReference>
<keyword evidence="2" id="KW-0813">Transport</keyword>
<sequence length="326" mass="35177">MRKIALVVVLVVGMAMVFGGGQQEGKKLEFSASTGGMSASSPGGQGMAKFAEKVAEYSNGTIEIKVFYDTTLGSPSSMVSGMQQGTIDFGVCGDAYYSSLVPEIQVFELPYMFDSVAEARAAVAGPAGQAISEKLAKKGIQPLTFWEIGFRNLTNSKKAVNSPADLKGLKVRTLPATFQVKAWESAGAIPVPMDVSELYSALQQGVVDGQENPLSEIYNQRFHEVQKFMSLTAHVYTPMLFSAGGQTWARLTAEQQEIIKRAAKDAQAVVYSVNDTENANYLKNIKAAGVTVNENPDRQAFKSLMSGSQSLFSTQYGDEMLKLLNK</sequence>
<gene>
    <name evidence="4" type="ORF">SDC9_100592</name>
</gene>
<accession>A0A645ASH7</accession>
<organism evidence="4">
    <name type="scientific">bioreactor metagenome</name>
    <dbReference type="NCBI Taxonomy" id="1076179"/>
    <lineage>
        <taxon>unclassified sequences</taxon>
        <taxon>metagenomes</taxon>
        <taxon>ecological metagenomes</taxon>
    </lineage>
</organism>
<proteinExistence type="inferred from homology"/>
<dbReference type="PIRSF" id="PIRSF006470">
    <property type="entry name" value="DctB"/>
    <property type="match status" value="1"/>
</dbReference>
<dbReference type="GO" id="GO:0055085">
    <property type="term" value="P:transmembrane transport"/>
    <property type="evidence" value="ECO:0007669"/>
    <property type="project" value="InterPro"/>
</dbReference>
<comment type="caution">
    <text evidence="4">The sequence shown here is derived from an EMBL/GenBank/DDBJ whole genome shotgun (WGS) entry which is preliminary data.</text>
</comment>
<dbReference type="Pfam" id="PF03480">
    <property type="entry name" value="DctP"/>
    <property type="match status" value="1"/>
</dbReference>
<reference evidence="4" key="1">
    <citation type="submission" date="2019-08" db="EMBL/GenBank/DDBJ databases">
        <authorList>
            <person name="Kucharzyk K."/>
            <person name="Murdoch R.W."/>
            <person name="Higgins S."/>
            <person name="Loffler F."/>
        </authorList>
    </citation>
    <scope>NUCLEOTIDE SEQUENCE</scope>
</reference>
<comment type="similarity">
    <text evidence="1">Belongs to the bacterial solute-binding protein 7 family.</text>
</comment>
<evidence type="ECO:0000256" key="1">
    <source>
        <dbReference type="ARBA" id="ARBA00009023"/>
    </source>
</evidence>
<dbReference type="EMBL" id="VSSQ01014518">
    <property type="protein sequence ID" value="MPM53823.1"/>
    <property type="molecule type" value="Genomic_DNA"/>
</dbReference>
<dbReference type="InterPro" id="IPR038404">
    <property type="entry name" value="TRAP_DctP_sf"/>
</dbReference>
<keyword evidence="3" id="KW-0732">Signal</keyword>
<dbReference type="SUPFAM" id="SSF53850">
    <property type="entry name" value="Periplasmic binding protein-like II"/>
    <property type="match status" value="1"/>
</dbReference>